<dbReference type="RefSeq" id="WP_074241563.1">
    <property type="nucleotide sequence ID" value="NZ_FSRA01000002.1"/>
</dbReference>
<evidence type="ECO:0000256" key="1">
    <source>
        <dbReference type="SAM" id="Phobius"/>
    </source>
</evidence>
<keyword evidence="1" id="KW-0472">Membrane</keyword>
<dbReference type="EMBL" id="FSRA01000002">
    <property type="protein sequence ID" value="SIO45717.1"/>
    <property type="molecule type" value="Genomic_DNA"/>
</dbReference>
<keyword evidence="1" id="KW-1133">Transmembrane helix</keyword>
<feature type="transmembrane region" description="Helical" evidence="1">
    <location>
        <begin position="91"/>
        <end position="110"/>
    </location>
</feature>
<sequence length="139" mass="16300">MKSKFLLPHLYKKIGWSITIPFLIIGILLFPLGDVFFKNATWLTFLDNFPGQYTDEIIAAGLIMGMLLVAFSKEKVEDEYINKVRLESLQISVLINYLLLIICILLIYDVEFLSVMTYNMFTILLLFIIRFNFIIYRNK</sequence>
<accession>A0A1N6JNI2</accession>
<organism evidence="2 3">
    <name type="scientific">Chitinophaga niabensis</name>
    <dbReference type="NCBI Taxonomy" id="536979"/>
    <lineage>
        <taxon>Bacteria</taxon>
        <taxon>Pseudomonadati</taxon>
        <taxon>Bacteroidota</taxon>
        <taxon>Chitinophagia</taxon>
        <taxon>Chitinophagales</taxon>
        <taxon>Chitinophagaceae</taxon>
        <taxon>Chitinophaga</taxon>
    </lineage>
</organism>
<dbReference type="AlphaFoldDB" id="A0A1N6JNI2"/>
<feature type="transmembrane region" description="Helical" evidence="1">
    <location>
        <begin position="116"/>
        <end position="136"/>
    </location>
</feature>
<dbReference type="OrthoDB" id="894278at2"/>
<evidence type="ECO:0000313" key="2">
    <source>
        <dbReference type="EMBL" id="SIO45717.1"/>
    </source>
</evidence>
<name>A0A1N6JNI2_9BACT</name>
<gene>
    <name evidence="2" type="ORF">SAMN04488055_4196</name>
</gene>
<evidence type="ECO:0000313" key="3">
    <source>
        <dbReference type="Proteomes" id="UP000185003"/>
    </source>
</evidence>
<dbReference type="STRING" id="536979.SAMN04488055_4196"/>
<dbReference type="Proteomes" id="UP000185003">
    <property type="component" value="Unassembled WGS sequence"/>
</dbReference>
<keyword evidence="1" id="KW-0812">Transmembrane</keyword>
<reference evidence="2 3" key="1">
    <citation type="submission" date="2016-11" db="EMBL/GenBank/DDBJ databases">
        <authorList>
            <person name="Jaros S."/>
            <person name="Januszkiewicz K."/>
            <person name="Wedrychowicz H."/>
        </authorList>
    </citation>
    <scope>NUCLEOTIDE SEQUENCE [LARGE SCALE GENOMIC DNA]</scope>
    <source>
        <strain evidence="2 3">DSM 24787</strain>
    </source>
</reference>
<protein>
    <submittedName>
        <fullName evidence="2">Uncharacterized protein</fullName>
    </submittedName>
</protein>
<feature type="transmembrane region" description="Helical" evidence="1">
    <location>
        <begin position="14"/>
        <end position="33"/>
    </location>
</feature>
<feature type="transmembrane region" description="Helical" evidence="1">
    <location>
        <begin position="53"/>
        <end position="71"/>
    </location>
</feature>
<keyword evidence="3" id="KW-1185">Reference proteome</keyword>
<proteinExistence type="predicted"/>